<gene>
    <name evidence="3" type="primary">kdgR_4</name>
    <name evidence="3" type="ORF">NCTC13229_02993</name>
</gene>
<dbReference type="PANTHER" id="PTHR30136:SF24">
    <property type="entry name" value="HTH-TYPE TRANSCRIPTIONAL REPRESSOR ALLR"/>
    <property type="match status" value="1"/>
</dbReference>
<comment type="caution">
    <text evidence="3">The sequence shown here is derived from an EMBL/GenBank/DDBJ whole genome shotgun (WGS) entry which is preliminary data.</text>
</comment>
<evidence type="ECO:0000256" key="1">
    <source>
        <dbReference type="SAM" id="MobiDB-lite"/>
    </source>
</evidence>
<reference evidence="3 4" key="1">
    <citation type="submission" date="2018-06" db="EMBL/GenBank/DDBJ databases">
        <authorList>
            <consortium name="Pathogen Informatics"/>
            <person name="Doyle S."/>
        </authorList>
    </citation>
    <scope>NUCLEOTIDE SEQUENCE [LARGE SCALE GENOMIC DNA]</scope>
    <source>
        <strain evidence="3 4">NCTC13229</strain>
    </source>
</reference>
<dbReference type="InterPro" id="IPR050707">
    <property type="entry name" value="HTH_MetabolicPath_Reg"/>
</dbReference>
<sequence>MEVLADQRLIRRLPDGRYGIGPGLITLAQRALDQFTVVQLARPHLVQLSELYDQTVHLAERHDDHIVYTDKIEPKRSIRLVSRVGENVRLHTAAVAKAILAFLPPVTRTRLLANADFTRYTDTTITSADELLGVLAEVAARGWAIDNGEYEDYITSLAAPIRDASGDVVAAISVIELKAVSTAEELENNILQPLLDTAATISTELGWSPDESETTPPTAASSYPLT</sequence>
<dbReference type="InterPro" id="IPR014757">
    <property type="entry name" value="Tscrpt_reg_IclR_C"/>
</dbReference>
<dbReference type="Gene3D" id="3.30.450.40">
    <property type="match status" value="1"/>
</dbReference>
<feature type="domain" description="IclR-ED" evidence="2">
    <location>
        <begin position="23"/>
        <end position="207"/>
    </location>
</feature>
<name>A0AB38FDD2_RHOWR</name>
<dbReference type="PANTHER" id="PTHR30136">
    <property type="entry name" value="HELIX-TURN-HELIX TRANSCRIPTIONAL REGULATOR, ICLR FAMILY"/>
    <property type="match status" value="1"/>
</dbReference>
<evidence type="ECO:0000313" key="3">
    <source>
        <dbReference type="EMBL" id="SPZ39514.1"/>
    </source>
</evidence>
<proteinExistence type="predicted"/>
<dbReference type="Pfam" id="PF01614">
    <property type="entry name" value="IclR_C"/>
    <property type="match status" value="1"/>
</dbReference>
<accession>A0AB38FDD2</accession>
<dbReference type="GO" id="GO:0045892">
    <property type="term" value="P:negative regulation of DNA-templated transcription"/>
    <property type="evidence" value="ECO:0007669"/>
    <property type="project" value="TreeGrafter"/>
</dbReference>
<evidence type="ECO:0000259" key="2">
    <source>
        <dbReference type="PROSITE" id="PS51078"/>
    </source>
</evidence>
<dbReference type="InterPro" id="IPR029016">
    <property type="entry name" value="GAF-like_dom_sf"/>
</dbReference>
<organism evidence="3 4">
    <name type="scientific">Rhodococcus wratislaviensis</name>
    <name type="common">Tsukamurella wratislaviensis</name>
    <dbReference type="NCBI Taxonomy" id="44752"/>
    <lineage>
        <taxon>Bacteria</taxon>
        <taxon>Bacillati</taxon>
        <taxon>Actinomycetota</taxon>
        <taxon>Actinomycetes</taxon>
        <taxon>Mycobacteriales</taxon>
        <taxon>Nocardiaceae</taxon>
        <taxon>Rhodococcus</taxon>
    </lineage>
</organism>
<dbReference type="PROSITE" id="PS51078">
    <property type="entry name" value="ICLR_ED"/>
    <property type="match status" value="1"/>
</dbReference>
<dbReference type="Proteomes" id="UP000251211">
    <property type="component" value="Unassembled WGS sequence"/>
</dbReference>
<evidence type="ECO:0000313" key="4">
    <source>
        <dbReference type="Proteomes" id="UP000251211"/>
    </source>
</evidence>
<protein>
    <submittedName>
        <fullName evidence="3">IclR family transcriptional regulator</fullName>
    </submittedName>
</protein>
<feature type="region of interest" description="Disordered" evidence="1">
    <location>
        <begin position="206"/>
        <end position="226"/>
    </location>
</feature>
<dbReference type="GO" id="GO:0003677">
    <property type="term" value="F:DNA binding"/>
    <property type="evidence" value="ECO:0007669"/>
    <property type="project" value="TreeGrafter"/>
</dbReference>
<feature type="compositionally biased region" description="Polar residues" evidence="1">
    <location>
        <begin position="214"/>
        <end position="226"/>
    </location>
</feature>
<dbReference type="AlphaFoldDB" id="A0AB38FDD2"/>
<dbReference type="SUPFAM" id="SSF55781">
    <property type="entry name" value="GAF domain-like"/>
    <property type="match status" value="1"/>
</dbReference>
<dbReference type="EMBL" id="UAUI01000011">
    <property type="protein sequence ID" value="SPZ39514.1"/>
    <property type="molecule type" value="Genomic_DNA"/>
</dbReference>
<dbReference type="GO" id="GO:0003700">
    <property type="term" value="F:DNA-binding transcription factor activity"/>
    <property type="evidence" value="ECO:0007669"/>
    <property type="project" value="TreeGrafter"/>
</dbReference>